<dbReference type="RefSeq" id="WP_051316606.1">
    <property type="nucleotide sequence ID" value="NZ_BMWS01000004.1"/>
</dbReference>
<comment type="caution">
    <text evidence="1">The sequence shown here is derived from an EMBL/GenBank/DDBJ whole genome shotgun (WGS) entry which is preliminary data.</text>
</comment>
<dbReference type="AlphaFoldDB" id="A0A918JT97"/>
<accession>A0A918JT97</accession>
<proteinExistence type="predicted"/>
<evidence type="ECO:0000313" key="2">
    <source>
        <dbReference type="Proteomes" id="UP000601108"/>
    </source>
</evidence>
<reference evidence="1 2" key="1">
    <citation type="journal article" date="2014" name="Int. J. Syst. Evol. Microbiol.">
        <title>Complete genome sequence of Corynebacterium casei LMG S-19264T (=DSM 44701T), isolated from a smear-ripened cheese.</title>
        <authorList>
            <consortium name="US DOE Joint Genome Institute (JGI-PGF)"/>
            <person name="Walter F."/>
            <person name="Albersmeier A."/>
            <person name="Kalinowski J."/>
            <person name="Ruckert C."/>
        </authorList>
    </citation>
    <scope>NUCLEOTIDE SEQUENCE [LARGE SCALE GENOMIC DNA]</scope>
    <source>
        <strain evidence="1 2">KCTC 12285</strain>
    </source>
</reference>
<name>A0A918JT97_9FLAO</name>
<dbReference type="EMBL" id="BMWS01000004">
    <property type="protein sequence ID" value="GGX09168.1"/>
    <property type="molecule type" value="Genomic_DNA"/>
</dbReference>
<sequence>MATKFSTTVKMTPETVQALKDQGYSLYGFKSVEASGSGEPTVWFKLDQNKLLTNTLITWEEEFQGYNSTSQVSDNVTITASNTINTNINDLITINAAGNLSSTNNGPQGAISFLNMAPQQFTVGISQKVDNETNVLCAFPILGNGAARAITPITTIALIFSTSVIETATVITRAMSSGALISLTGAPGNSRIVNFGLDTGWSAEGATWLTNFNAFTSMSSLLIQSPSNSNDRKLESEHSLLEKV</sequence>
<gene>
    <name evidence="1" type="ORF">GCM10007384_08750</name>
</gene>
<organism evidence="1 2">
    <name type="scientific">Aquimarina muelleri</name>
    <dbReference type="NCBI Taxonomy" id="279356"/>
    <lineage>
        <taxon>Bacteria</taxon>
        <taxon>Pseudomonadati</taxon>
        <taxon>Bacteroidota</taxon>
        <taxon>Flavobacteriia</taxon>
        <taxon>Flavobacteriales</taxon>
        <taxon>Flavobacteriaceae</taxon>
        <taxon>Aquimarina</taxon>
    </lineage>
</organism>
<evidence type="ECO:0000313" key="1">
    <source>
        <dbReference type="EMBL" id="GGX09168.1"/>
    </source>
</evidence>
<protein>
    <submittedName>
        <fullName evidence="1">Uncharacterized protein</fullName>
    </submittedName>
</protein>
<dbReference type="Proteomes" id="UP000601108">
    <property type="component" value="Unassembled WGS sequence"/>
</dbReference>
<keyword evidence="2" id="KW-1185">Reference proteome</keyword>